<reference evidence="3 4" key="1">
    <citation type="journal article" date="2014" name="Int. J. Syst. Evol. Microbiol.">
        <title>Complete genome sequence of Corynebacterium casei LMG S-19264T (=DSM 44701T), isolated from a smear-ripened cheese.</title>
        <authorList>
            <consortium name="US DOE Joint Genome Institute (JGI-PGF)"/>
            <person name="Walter F."/>
            <person name="Albersmeier A."/>
            <person name="Kalinowski J."/>
            <person name="Ruckert C."/>
        </authorList>
    </citation>
    <scope>NUCLEOTIDE SEQUENCE [LARGE SCALE GENOMIC DNA]</scope>
    <source>
        <strain evidence="3 4">CGMCC 4.7206</strain>
    </source>
</reference>
<dbReference type="EMBL" id="BAAAHC010000006">
    <property type="protein sequence ID" value="GAA0515414.1"/>
    <property type="molecule type" value="Genomic_DNA"/>
</dbReference>
<evidence type="ECO:0000313" key="4">
    <source>
        <dbReference type="Proteomes" id="UP000597989"/>
    </source>
</evidence>
<evidence type="ECO:0000313" key="3">
    <source>
        <dbReference type="EMBL" id="GGJ06497.1"/>
    </source>
</evidence>
<accession>A0A917KB24</accession>
<keyword evidence="1" id="KW-0812">Transmembrane</keyword>
<dbReference type="Proteomes" id="UP000597989">
    <property type="component" value="Unassembled WGS sequence"/>
</dbReference>
<reference evidence="2 5" key="2">
    <citation type="journal article" date="2019" name="Int. J. Syst. Evol. Microbiol.">
        <title>The Global Catalogue of Microorganisms (GCM) 10K type strain sequencing project: providing services to taxonomists for standard genome sequencing and annotation.</title>
        <authorList>
            <consortium name="The Broad Institute Genomics Platform"/>
            <consortium name="The Broad Institute Genome Sequencing Center for Infectious Disease"/>
            <person name="Wu L."/>
            <person name="Ma J."/>
        </authorList>
    </citation>
    <scope>NUCLEOTIDE SEQUENCE [LARGE SCALE GENOMIC DNA]</scope>
    <source>
        <strain evidence="2 5">JCM 10664</strain>
    </source>
</reference>
<feature type="transmembrane region" description="Helical" evidence="1">
    <location>
        <begin position="139"/>
        <end position="159"/>
    </location>
</feature>
<sequence length="172" mass="19312">MPAAKARPPRVLRWILLLLVTWLVTSVYFVTSTEVTIWYRTFGGGQVAVEPTARVELEAGQPFGLATFQDEIVTCDVIPEAGEPRSFRASDESDWGGFRSNPRLPAERRAWFTGPAEIRCSHAAVFLPPERYDRTGMNVLMGLMAASSALIVVVLVQIARRVRFNNRRYART</sequence>
<comment type="caution">
    <text evidence="3">The sequence shown here is derived from an EMBL/GenBank/DDBJ whole genome shotgun (WGS) entry which is preliminary data.</text>
</comment>
<keyword evidence="1" id="KW-1133">Transmembrane helix</keyword>
<reference evidence="2" key="4">
    <citation type="submission" date="2023-12" db="EMBL/GenBank/DDBJ databases">
        <authorList>
            <person name="Sun Q."/>
            <person name="Inoue M."/>
        </authorList>
    </citation>
    <scope>NUCLEOTIDE SEQUENCE</scope>
    <source>
        <strain evidence="2">JCM 10664</strain>
    </source>
</reference>
<gene>
    <name evidence="2" type="ORF">GCM10009545_16940</name>
    <name evidence="3" type="ORF">GCM10011581_49290</name>
</gene>
<reference evidence="3" key="3">
    <citation type="submission" date="2020-09" db="EMBL/GenBank/DDBJ databases">
        <authorList>
            <person name="Sun Q."/>
            <person name="Zhou Y."/>
        </authorList>
    </citation>
    <scope>NUCLEOTIDE SEQUENCE</scope>
    <source>
        <strain evidence="3">CGMCC 4.7206</strain>
    </source>
</reference>
<keyword evidence="5" id="KW-1185">Reference proteome</keyword>
<dbReference type="EMBL" id="BMMT01000027">
    <property type="protein sequence ID" value="GGJ06497.1"/>
    <property type="molecule type" value="Genomic_DNA"/>
</dbReference>
<evidence type="ECO:0000313" key="5">
    <source>
        <dbReference type="Proteomes" id="UP001500220"/>
    </source>
</evidence>
<keyword evidence="1" id="KW-0472">Membrane</keyword>
<organism evidence="3 4">
    <name type="scientific">Saccharopolyspora thermophila</name>
    <dbReference type="NCBI Taxonomy" id="89367"/>
    <lineage>
        <taxon>Bacteria</taxon>
        <taxon>Bacillati</taxon>
        <taxon>Actinomycetota</taxon>
        <taxon>Actinomycetes</taxon>
        <taxon>Pseudonocardiales</taxon>
        <taxon>Pseudonocardiaceae</taxon>
        <taxon>Saccharopolyspora</taxon>
    </lineage>
</organism>
<feature type="transmembrane region" description="Helical" evidence="1">
    <location>
        <begin position="12"/>
        <end position="31"/>
    </location>
</feature>
<proteinExistence type="predicted"/>
<protein>
    <submittedName>
        <fullName evidence="3">Uncharacterized protein</fullName>
    </submittedName>
</protein>
<dbReference type="RefSeq" id="WP_188991765.1">
    <property type="nucleotide sequence ID" value="NZ_BAAAHC010000006.1"/>
</dbReference>
<dbReference type="AlphaFoldDB" id="A0A917KB24"/>
<evidence type="ECO:0000256" key="1">
    <source>
        <dbReference type="SAM" id="Phobius"/>
    </source>
</evidence>
<name>A0A917KB24_9PSEU</name>
<dbReference type="Proteomes" id="UP001500220">
    <property type="component" value="Unassembled WGS sequence"/>
</dbReference>
<evidence type="ECO:0000313" key="2">
    <source>
        <dbReference type="EMBL" id="GAA0515414.1"/>
    </source>
</evidence>